<name>A0ABQ9ZPY1_9CRUS</name>
<evidence type="ECO:0000313" key="2">
    <source>
        <dbReference type="Proteomes" id="UP001234178"/>
    </source>
</evidence>
<evidence type="ECO:0000313" key="1">
    <source>
        <dbReference type="EMBL" id="KAK4014971.1"/>
    </source>
</evidence>
<keyword evidence="2" id="KW-1185">Reference proteome</keyword>
<organism evidence="1 2">
    <name type="scientific">Daphnia magna</name>
    <dbReference type="NCBI Taxonomy" id="35525"/>
    <lineage>
        <taxon>Eukaryota</taxon>
        <taxon>Metazoa</taxon>
        <taxon>Ecdysozoa</taxon>
        <taxon>Arthropoda</taxon>
        <taxon>Crustacea</taxon>
        <taxon>Branchiopoda</taxon>
        <taxon>Diplostraca</taxon>
        <taxon>Cladocera</taxon>
        <taxon>Anomopoda</taxon>
        <taxon>Daphniidae</taxon>
        <taxon>Daphnia</taxon>
    </lineage>
</organism>
<protein>
    <submittedName>
        <fullName evidence="1">Uncharacterized protein</fullName>
    </submittedName>
</protein>
<dbReference type="EMBL" id="JAOYFB010000004">
    <property type="protein sequence ID" value="KAK4014971.1"/>
    <property type="molecule type" value="Genomic_DNA"/>
</dbReference>
<gene>
    <name evidence="1" type="ORF">OUZ56_027486</name>
</gene>
<dbReference type="Proteomes" id="UP001234178">
    <property type="component" value="Unassembled WGS sequence"/>
</dbReference>
<proteinExistence type="predicted"/>
<sequence>MGHNASTFLFPSWGSVSALKKEKMKCQISNKKVAVLPSRIFASNSSSVGSINSQPSGGGFLLLLTFGIALYAPSTVASPDRLQQKDMVRP</sequence>
<reference evidence="1 2" key="1">
    <citation type="journal article" date="2023" name="Nucleic Acids Res.">
        <title>The hologenome of Daphnia magna reveals possible DNA methylation and microbiome-mediated evolution of the host genome.</title>
        <authorList>
            <person name="Chaturvedi A."/>
            <person name="Li X."/>
            <person name="Dhandapani V."/>
            <person name="Marshall H."/>
            <person name="Kissane S."/>
            <person name="Cuenca-Cambronero M."/>
            <person name="Asole G."/>
            <person name="Calvet F."/>
            <person name="Ruiz-Romero M."/>
            <person name="Marangio P."/>
            <person name="Guigo R."/>
            <person name="Rago D."/>
            <person name="Mirbahai L."/>
            <person name="Eastwood N."/>
            <person name="Colbourne J.K."/>
            <person name="Zhou J."/>
            <person name="Mallon E."/>
            <person name="Orsini L."/>
        </authorList>
    </citation>
    <scope>NUCLEOTIDE SEQUENCE [LARGE SCALE GENOMIC DNA]</scope>
    <source>
        <strain evidence="1">LRV0_1</strain>
    </source>
</reference>
<accession>A0ABQ9ZPY1</accession>
<comment type="caution">
    <text evidence="1">The sequence shown here is derived from an EMBL/GenBank/DDBJ whole genome shotgun (WGS) entry which is preliminary data.</text>
</comment>